<evidence type="ECO:0000313" key="3">
    <source>
        <dbReference type="Proteomes" id="UP000616114"/>
    </source>
</evidence>
<proteinExistence type="predicted"/>
<dbReference type="InterPro" id="IPR036291">
    <property type="entry name" value="NAD(P)-bd_dom_sf"/>
</dbReference>
<evidence type="ECO:0000313" key="2">
    <source>
        <dbReference type="EMBL" id="GGA06883.1"/>
    </source>
</evidence>
<dbReference type="PANTHER" id="PTHR43355:SF2">
    <property type="entry name" value="FLAVIN REDUCTASE (NADPH)"/>
    <property type="match status" value="1"/>
</dbReference>
<comment type="caution">
    <text evidence="2">The sequence shown here is derived from an EMBL/GenBank/DDBJ whole genome shotgun (WGS) entry which is preliminary data.</text>
</comment>
<dbReference type="GO" id="GO:0004074">
    <property type="term" value="F:biliverdin reductase [NAD(P)H] activity"/>
    <property type="evidence" value="ECO:0007669"/>
    <property type="project" value="TreeGrafter"/>
</dbReference>
<organism evidence="2 3">
    <name type="scientific">Sediminivirga luteola</name>
    <dbReference type="NCBI Taxonomy" id="1774748"/>
    <lineage>
        <taxon>Bacteria</taxon>
        <taxon>Bacillati</taxon>
        <taxon>Actinomycetota</taxon>
        <taxon>Actinomycetes</taxon>
        <taxon>Micrococcales</taxon>
        <taxon>Brevibacteriaceae</taxon>
        <taxon>Sediminivirga</taxon>
    </lineage>
</organism>
<dbReference type="Pfam" id="PF13460">
    <property type="entry name" value="NAD_binding_10"/>
    <property type="match status" value="1"/>
</dbReference>
<dbReference type="PANTHER" id="PTHR43355">
    <property type="entry name" value="FLAVIN REDUCTASE (NADPH)"/>
    <property type="match status" value="1"/>
</dbReference>
<gene>
    <name evidence="2" type="ORF">GCM10011333_06970</name>
</gene>
<feature type="domain" description="NAD(P)-binding" evidence="1">
    <location>
        <begin position="7"/>
        <end position="196"/>
    </location>
</feature>
<reference evidence="2" key="1">
    <citation type="journal article" date="2014" name="Int. J. Syst. Evol. Microbiol.">
        <title>Complete genome sequence of Corynebacterium casei LMG S-19264T (=DSM 44701T), isolated from a smear-ripened cheese.</title>
        <authorList>
            <consortium name="US DOE Joint Genome Institute (JGI-PGF)"/>
            <person name="Walter F."/>
            <person name="Albersmeier A."/>
            <person name="Kalinowski J."/>
            <person name="Ruckert C."/>
        </authorList>
    </citation>
    <scope>NUCLEOTIDE SEQUENCE</scope>
    <source>
        <strain evidence="2">CGMCC 1.12785</strain>
    </source>
</reference>
<dbReference type="InterPro" id="IPR051606">
    <property type="entry name" value="Polyketide_Oxido-like"/>
</dbReference>
<accession>A0A8J2TW40</accession>
<reference evidence="2" key="2">
    <citation type="submission" date="2020-09" db="EMBL/GenBank/DDBJ databases">
        <authorList>
            <person name="Sun Q."/>
            <person name="Zhou Y."/>
        </authorList>
    </citation>
    <scope>NUCLEOTIDE SEQUENCE</scope>
    <source>
        <strain evidence="2">CGMCC 1.12785</strain>
    </source>
</reference>
<dbReference type="Gene3D" id="3.40.50.720">
    <property type="entry name" value="NAD(P)-binding Rossmann-like Domain"/>
    <property type="match status" value="1"/>
</dbReference>
<dbReference type="GO" id="GO:0042602">
    <property type="term" value="F:riboflavin reductase (NADPH) activity"/>
    <property type="evidence" value="ECO:0007669"/>
    <property type="project" value="TreeGrafter"/>
</dbReference>
<sequence>MKFLVLGATGATGTLFTDTATAAGHQVVALVRSPQKLPAREGLQLVSGDVRDTEAITHAGAGTDAVISTLGVGNTRRPDSLIHDATQAVIDAATRTGLQRIVWQSALGVGESYSKVSSLMRLGYRAAPEVFRDKARAEQLLRASTLDWTIAYPGVLTKGPGTKQVRATNLDDIDKIKGMPRISRTDVADFLLTAATTTTWNKRIAVLTAK</sequence>
<evidence type="ECO:0000259" key="1">
    <source>
        <dbReference type="Pfam" id="PF13460"/>
    </source>
</evidence>
<keyword evidence="3" id="KW-1185">Reference proteome</keyword>
<dbReference type="SUPFAM" id="SSF51735">
    <property type="entry name" value="NAD(P)-binding Rossmann-fold domains"/>
    <property type="match status" value="1"/>
</dbReference>
<dbReference type="RefSeq" id="WP_188549547.1">
    <property type="nucleotide sequence ID" value="NZ_BMFY01000003.1"/>
</dbReference>
<dbReference type="InterPro" id="IPR016040">
    <property type="entry name" value="NAD(P)-bd_dom"/>
</dbReference>
<protein>
    <recommendedName>
        <fullName evidence="1">NAD(P)-binding domain-containing protein</fullName>
    </recommendedName>
</protein>
<name>A0A8J2TW40_9MICO</name>
<dbReference type="Proteomes" id="UP000616114">
    <property type="component" value="Unassembled WGS sequence"/>
</dbReference>
<dbReference type="EMBL" id="BMFY01000003">
    <property type="protein sequence ID" value="GGA06883.1"/>
    <property type="molecule type" value="Genomic_DNA"/>
</dbReference>
<dbReference type="AlphaFoldDB" id="A0A8J2TW40"/>